<evidence type="ECO:0000259" key="2">
    <source>
        <dbReference type="PROSITE" id="PS50883"/>
    </source>
</evidence>
<keyword evidence="5" id="KW-1185">Reference proteome</keyword>
<dbReference type="Pfam" id="PF00990">
    <property type="entry name" value="GGDEF"/>
    <property type="match status" value="1"/>
</dbReference>
<reference evidence="4 5" key="1">
    <citation type="submission" date="2023-07" db="EMBL/GenBank/DDBJ databases">
        <title>Genomic Encyclopedia of Type Strains, Phase IV (KMG-IV): sequencing the most valuable type-strain genomes for metagenomic binning, comparative biology and taxonomic classification.</title>
        <authorList>
            <person name="Goeker M."/>
        </authorList>
    </citation>
    <scope>NUCLEOTIDE SEQUENCE [LARGE SCALE GENOMIC DNA]</scope>
    <source>
        <strain evidence="4 5">DSM 23494</strain>
    </source>
</reference>
<dbReference type="InterPro" id="IPR000160">
    <property type="entry name" value="GGDEF_dom"/>
</dbReference>
<dbReference type="PANTHER" id="PTHR44757">
    <property type="entry name" value="DIGUANYLATE CYCLASE DGCP"/>
    <property type="match status" value="1"/>
</dbReference>
<comment type="caution">
    <text evidence="4">The sequence shown here is derived from an EMBL/GenBank/DDBJ whole genome shotgun (WGS) entry which is preliminary data.</text>
</comment>
<evidence type="ECO:0000259" key="3">
    <source>
        <dbReference type="PROSITE" id="PS50887"/>
    </source>
</evidence>
<dbReference type="NCBIfam" id="TIGR00254">
    <property type="entry name" value="GGDEF"/>
    <property type="match status" value="1"/>
</dbReference>
<dbReference type="PROSITE" id="PS50883">
    <property type="entry name" value="EAL"/>
    <property type="match status" value="1"/>
</dbReference>
<dbReference type="CDD" id="cd00130">
    <property type="entry name" value="PAS"/>
    <property type="match status" value="1"/>
</dbReference>
<dbReference type="InterPro" id="IPR043128">
    <property type="entry name" value="Rev_trsase/Diguanyl_cyclase"/>
</dbReference>
<dbReference type="Proteomes" id="UP001238088">
    <property type="component" value="Unassembled WGS sequence"/>
</dbReference>
<accession>A0ABU0AC02</accession>
<dbReference type="Pfam" id="PF08495">
    <property type="entry name" value="FIST"/>
    <property type="match status" value="1"/>
</dbReference>
<protein>
    <submittedName>
        <fullName evidence="4">Diguanylate cyclase (GGDEF)-like protein/PAS domain S-box-containing protein</fullName>
    </submittedName>
</protein>
<dbReference type="RefSeq" id="WP_307471830.1">
    <property type="nucleotide sequence ID" value="NZ_JAUSUB010000002.1"/>
</dbReference>
<dbReference type="SMART" id="SM00091">
    <property type="entry name" value="PAS"/>
    <property type="match status" value="1"/>
</dbReference>
<dbReference type="SUPFAM" id="SSF141868">
    <property type="entry name" value="EAL domain-like"/>
    <property type="match status" value="1"/>
</dbReference>
<dbReference type="SUPFAM" id="SSF55785">
    <property type="entry name" value="PYP-like sensor domain (PAS domain)"/>
    <property type="match status" value="1"/>
</dbReference>
<organism evidence="4 5">
    <name type="scientific">Cytobacillus purgationiresistens</name>
    <dbReference type="NCBI Taxonomy" id="863449"/>
    <lineage>
        <taxon>Bacteria</taxon>
        <taxon>Bacillati</taxon>
        <taxon>Bacillota</taxon>
        <taxon>Bacilli</taxon>
        <taxon>Bacillales</taxon>
        <taxon>Bacillaceae</taxon>
        <taxon>Cytobacillus</taxon>
    </lineage>
</organism>
<dbReference type="Gene3D" id="3.30.450.20">
    <property type="entry name" value="PAS domain"/>
    <property type="match status" value="1"/>
</dbReference>
<dbReference type="InterPro" id="IPR035965">
    <property type="entry name" value="PAS-like_dom_sf"/>
</dbReference>
<dbReference type="NCBIfam" id="TIGR00229">
    <property type="entry name" value="sensory_box"/>
    <property type="match status" value="1"/>
</dbReference>
<dbReference type="Pfam" id="PF00563">
    <property type="entry name" value="EAL"/>
    <property type="match status" value="1"/>
</dbReference>
<dbReference type="InterPro" id="IPR052155">
    <property type="entry name" value="Biofilm_reg_signaling"/>
</dbReference>
<dbReference type="Gene3D" id="3.30.70.270">
    <property type="match status" value="1"/>
</dbReference>
<dbReference type="PROSITE" id="PS50887">
    <property type="entry name" value="GGDEF"/>
    <property type="match status" value="1"/>
</dbReference>
<dbReference type="SMART" id="SM00052">
    <property type="entry name" value="EAL"/>
    <property type="match status" value="1"/>
</dbReference>
<dbReference type="InterPro" id="IPR019494">
    <property type="entry name" value="FIST_C"/>
</dbReference>
<dbReference type="PANTHER" id="PTHR44757:SF2">
    <property type="entry name" value="BIOFILM ARCHITECTURE MAINTENANCE PROTEIN MBAA"/>
    <property type="match status" value="1"/>
</dbReference>
<dbReference type="SMART" id="SM00897">
    <property type="entry name" value="FIST"/>
    <property type="match status" value="1"/>
</dbReference>
<dbReference type="SMART" id="SM01204">
    <property type="entry name" value="FIST_C"/>
    <property type="match status" value="1"/>
</dbReference>
<dbReference type="CDD" id="cd01949">
    <property type="entry name" value="GGDEF"/>
    <property type="match status" value="1"/>
</dbReference>
<evidence type="ECO:0000259" key="1">
    <source>
        <dbReference type="PROSITE" id="PS50112"/>
    </source>
</evidence>
<evidence type="ECO:0000313" key="5">
    <source>
        <dbReference type="Proteomes" id="UP001238088"/>
    </source>
</evidence>
<dbReference type="InterPro" id="IPR035919">
    <property type="entry name" value="EAL_sf"/>
</dbReference>
<dbReference type="InterPro" id="IPR029787">
    <property type="entry name" value="Nucleotide_cyclase"/>
</dbReference>
<dbReference type="CDD" id="cd01948">
    <property type="entry name" value="EAL"/>
    <property type="match status" value="1"/>
</dbReference>
<dbReference type="InterPro" id="IPR013702">
    <property type="entry name" value="FIST_domain_N"/>
</dbReference>
<dbReference type="EMBL" id="JAUSUB010000002">
    <property type="protein sequence ID" value="MDQ0268786.1"/>
    <property type="molecule type" value="Genomic_DNA"/>
</dbReference>
<dbReference type="Pfam" id="PF13426">
    <property type="entry name" value="PAS_9"/>
    <property type="match status" value="1"/>
</dbReference>
<feature type="domain" description="PAS" evidence="1">
    <location>
        <begin position="414"/>
        <end position="484"/>
    </location>
</feature>
<dbReference type="Gene3D" id="3.20.20.450">
    <property type="entry name" value="EAL domain"/>
    <property type="match status" value="1"/>
</dbReference>
<dbReference type="InterPro" id="IPR000014">
    <property type="entry name" value="PAS"/>
</dbReference>
<proteinExistence type="predicted"/>
<name>A0ABU0AC02_9BACI</name>
<feature type="domain" description="GGDEF" evidence="3">
    <location>
        <begin position="569"/>
        <end position="702"/>
    </location>
</feature>
<dbReference type="SUPFAM" id="SSF55073">
    <property type="entry name" value="Nucleotide cyclase"/>
    <property type="match status" value="1"/>
</dbReference>
<dbReference type="PROSITE" id="PS50112">
    <property type="entry name" value="PAS"/>
    <property type="match status" value="1"/>
</dbReference>
<feature type="domain" description="EAL" evidence="2">
    <location>
        <begin position="711"/>
        <end position="965"/>
    </location>
</feature>
<gene>
    <name evidence="4" type="ORF">J2S17_000655</name>
</gene>
<dbReference type="Pfam" id="PF10442">
    <property type="entry name" value="FIST_C"/>
    <property type="match status" value="1"/>
</dbReference>
<sequence length="965" mass="109085">MAQTITCRYENDNQLKGYILDKRLQDSSQLLVQVYSGILDLEKISHLLHTLQSILPNAVIAGCSTSGEIMNGQIYEQQIILCFTSFDKTEILPLMINKEELSREKAISETTIKKIVRPETKALILLTAGYEIDTQELLDKIYRVYPQMIVTGGQAGDNGTLDRSYVFLNGQLCYEGVLAIALNGEQLRVQPFTNYKIEEIGHSFTVTKARGSMIIQLDDGIPLQVLKHYLGEAYIKQLPSSSLPLPFLVNHKDESLPVFITKVFKNGSIKLNRRISAGDQLSVTYTKVENVIEDIVKLANHLADFEAETMFIFNNMSRKWIAGDFTGKALNLMQMIAPANGFFSYSEISNHQDRPKLINQSLSGIAFSESPSINIKKRMIQSDVFGQMMNDAYAHLIKASDDQKKELLSNLNMTNQYYQTLFKNNHDLVFTTDHQGYFTSVNPAFEKNTGYTEKEIVGQSVIKMISKEVVPRLRMHFINAFKGKEQVYHAELIGKSGEKGHYQIKNVPIMINGKIVGIYGIAKNLTEMKKIEDKLTELSYYDHLTGLPNRTKFIEQLNILIKRARKNQQRLAILTIDIDRFKIINDSIGHFAGDKVLKSLSERIDKYVPAGSYLGNFGGDKFTLILSDKINVEDIMKASQSILHSISEPLYFNHQEFYVTASIGVSIYPNDGLDQHSLLKNADIANNLSKQIGGNRITFFSDEMNEHLIARFEMESYLRKALQNNEFSLCYQPLIDLESGKIFGSEALLRWNHPKLGLVPPVKFIPLAEETGLINEIGKWVLNTACMQNKRWQSQGLGHLTISVNVAAQQFQEPNFLSIVQNALQQSELEAKYLTLELTESTMLENIDYSISVMKDLKNMGTKVSIDDFGTGYSSLSYLKDLPINTLKIDRSFINNLKIDTSDIAIVKAIITMGHGLHVKVLAEGVETKEQIDLLKQLKCHYAQGYYIHKPLTIVDFEKGLRESS</sequence>
<dbReference type="SMART" id="SM00267">
    <property type="entry name" value="GGDEF"/>
    <property type="match status" value="1"/>
</dbReference>
<dbReference type="InterPro" id="IPR001633">
    <property type="entry name" value="EAL_dom"/>
</dbReference>
<evidence type="ECO:0000313" key="4">
    <source>
        <dbReference type="EMBL" id="MDQ0268786.1"/>
    </source>
</evidence>